<name>A2FVN8_TRIV3</name>
<evidence type="ECO:0000313" key="17">
    <source>
        <dbReference type="EMBL" id="EAX91029.1"/>
    </source>
</evidence>
<keyword evidence="10" id="KW-1133">Transmembrane helix</keyword>
<dbReference type="RefSeq" id="XP_001303959.1">
    <property type="nucleotide sequence ID" value="XM_001303958.1"/>
</dbReference>
<dbReference type="EC" id="2.7.10.1" evidence="2"/>
<keyword evidence="14" id="KW-0675">Receptor</keyword>
<dbReference type="Pfam" id="PF12810">
    <property type="entry name" value="ALK_LTK_GRD"/>
    <property type="match status" value="1"/>
</dbReference>
<keyword evidence="6" id="KW-0732">Signal</keyword>
<evidence type="ECO:0000259" key="16">
    <source>
        <dbReference type="Pfam" id="PF12810"/>
    </source>
</evidence>
<feature type="domain" description="ALK/LTK-like glycine-rich" evidence="16">
    <location>
        <begin position="1"/>
        <end position="213"/>
    </location>
</feature>
<evidence type="ECO:0000256" key="14">
    <source>
        <dbReference type="ARBA" id="ARBA00023170"/>
    </source>
</evidence>
<evidence type="ECO:0000256" key="7">
    <source>
        <dbReference type="ARBA" id="ARBA00022741"/>
    </source>
</evidence>
<evidence type="ECO:0000256" key="10">
    <source>
        <dbReference type="ARBA" id="ARBA00022989"/>
    </source>
</evidence>
<evidence type="ECO:0000256" key="12">
    <source>
        <dbReference type="ARBA" id="ARBA00023137"/>
    </source>
</evidence>
<keyword evidence="11" id="KW-0472">Membrane</keyword>
<dbReference type="GO" id="GO:0005524">
    <property type="term" value="F:ATP binding"/>
    <property type="evidence" value="ECO:0007669"/>
    <property type="project" value="UniProtKB-KW"/>
</dbReference>
<sequence>MVPGGYGGGGYAANWHFISENSGAGSGGGQTCVKFDKNDLWHRVIVSGGGGGSDNTGADFSTFKGFDDGSGGSGGGFTAQGYWQDVNYFGEKSANSRFGFSFGYGESAQQHGSLSDYGVRSADGESDRPGAGAGWFGGFAGMNGNAGSEGGSSWALTRALDYPKEFITAYDSFHNYIGSEKYGFDSTSPYFFDNVRSYSGVWEGDGQLVITILCTLKCSKIYYTRNHYFFLLGLV</sequence>
<dbReference type="EMBL" id="DS114063">
    <property type="protein sequence ID" value="EAX91029.1"/>
    <property type="molecule type" value="Genomic_DNA"/>
</dbReference>
<keyword evidence="9" id="KW-0067">ATP-binding</keyword>
<evidence type="ECO:0000256" key="3">
    <source>
        <dbReference type="ARBA" id="ARBA00022475"/>
    </source>
</evidence>
<keyword evidence="8" id="KW-0418">Kinase</keyword>
<dbReference type="GO" id="GO:0005886">
    <property type="term" value="C:plasma membrane"/>
    <property type="evidence" value="ECO:0007669"/>
    <property type="project" value="UniProtKB-SubCell"/>
</dbReference>
<dbReference type="AlphaFoldDB" id="A2FVN8"/>
<keyword evidence="13" id="KW-1015">Disulfide bond</keyword>
<evidence type="ECO:0000256" key="6">
    <source>
        <dbReference type="ARBA" id="ARBA00022729"/>
    </source>
</evidence>
<accession>A2FVN8</accession>
<evidence type="ECO:0000256" key="13">
    <source>
        <dbReference type="ARBA" id="ARBA00023157"/>
    </source>
</evidence>
<evidence type="ECO:0000256" key="2">
    <source>
        <dbReference type="ARBA" id="ARBA00011902"/>
    </source>
</evidence>
<evidence type="ECO:0000256" key="9">
    <source>
        <dbReference type="ARBA" id="ARBA00022840"/>
    </source>
</evidence>
<reference evidence="17" key="1">
    <citation type="submission" date="2006-10" db="EMBL/GenBank/DDBJ databases">
        <authorList>
            <person name="Amadeo P."/>
            <person name="Zhao Q."/>
            <person name="Wortman J."/>
            <person name="Fraser-Liggett C."/>
            <person name="Carlton J."/>
        </authorList>
    </citation>
    <scope>NUCLEOTIDE SEQUENCE</scope>
    <source>
        <strain evidence="17">G3</strain>
    </source>
</reference>
<evidence type="ECO:0000256" key="4">
    <source>
        <dbReference type="ARBA" id="ARBA00022679"/>
    </source>
</evidence>
<dbReference type="InParanoid" id="A2FVN8"/>
<keyword evidence="15" id="KW-0325">Glycoprotein</keyword>
<evidence type="ECO:0000256" key="11">
    <source>
        <dbReference type="ARBA" id="ARBA00023136"/>
    </source>
</evidence>
<evidence type="ECO:0000313" key="18">
    <source>
        <dbReference type="Proteomes" id="UP000001542"/>
    </source>
</evidence>
<keyword evidence="7" id="KW-0547">Nucleotide-binding</keyword>
<evidence type="ECO:0000256" key="5">
    <source>
        <dbReference type="ARBA" id="ARBA00022692"/>
    </source>
</evidence>
<comment type="subcellular location">
    <subcellularLocation>
        <location evidence="1">Cell membrane</location>
        <topology evidence="1">Single-pass type I membrane protein</topology>
    </subcellularLocation>
</comment>
<reference evidence="17" key="2">
    <citation type="journal article" date="2007" name="Science">
        <title>Draft genome sequence of the sexually transmitted pathogen Trichomonas vaginalis.</title>
        <authorList>
            <person name="Carlton J.M."/>
            <person name="Hirt R.P."/>
            <person name="Silva J.C."/>
            <person name="Delcher A.L."/>
            <person name="Schatz M."/>
            <person name="Zhao Q."/>
            <person name="Wortman J.R."/>
            <person name="Bidwell S.L."/>
            <person name="Alsmark U.C.M."/>
            <person name="Besteiro S."/>
            <person name="Sicheritz-Ponten T."/>
            <person name="Noel C.J."/>
            <person name="Dacks J.B."/>
            <person name="Foster P.G."/>
            <person name="Simillion C."/>
            <person name="Van de Peer Y."/>
            <person name="Miranda-Saavedra D."/>
            <person name="Barton G.J."/>
            <person name="Westrop G.D."/>
            <person name="Mueller S."/>
            <person name="Dessi D."/>
            <person name="Fiori P.L."/>
            <person name="Ren Q."/>
            <person name="Paulsen I."/>
            <person name="Zhang H."/>
            <person name="Bastida-Corcuera F.D."/>
            <person name="Simoes-Barbosa A."/>
            <person name="Brown M.T."/>
            <person name="Hayes R.D."/>
            <person name="Mukherjee M."/>
            <person name="Okumura C.Y."/>
            <person name="Schneider R."/>
            <person name="Smith A.J."/>
            <person name="Vanacova S."/>
            <person name="Villalvazo M."/>
            <person name="Haas B.J."/>
            <person name="Pertea M."/>
            <person name="Feldblyum T.V."/>
            <person name="Utterback T.R."/>
            <person name="Shu C.L."/>
            <person name="Osoegawa K."/>
            <person name="de Jong P.J."/>
            <person name="Hrdy I."/>
            <person name="Horvathova L."/>
            <person name="Zubacova Z."/>
            <person name="Dolezal P."/>
            <person name="Malik S.B."/>
            <person name="Logsdon J.M. Jr."/>
            <person name="Henze K."/>
            <person name="Gupta A."/>
            <person name="Wang C.C."/>
            <person name="Dunne R.L."/>
            <person name="Upcroft J.A."/>
            <person name="Upcroft P."/>
            <person name="White O."/>
            <person name="Salzberg S.L."/>
            <person name="Tang P."/>
            <person name="Chiu C.-H."/>
            <person name="Lee Y.-S."/>
            <person name="Embley T.M."/>
            <person name="Coombs G.H."/>
            <person name="Mottram J.C."/>
            <person name="Tachezy J."/>
            <person name="Fraser-Liggett C.M."/>
            <person name="Johnson P.J."/>
        </authorList>
    </citation>
    <scope>NUCLEOTIDE SEQUENCE [LARGE SCALE GENOMIC DNA]</scope>
    <source>
        <strain evidence="17">G3</strain>
    </source>
</reference>
<dbReference type="GO" id="GO:0004714">
    <property type="term" value="F:transmembrane receptor protein tyrosine kinase activity"/>
    <property type="evidence" value="ECO:0007669"/>
    <property type="project" value="UniProtKB-EC"/>
</dbReference>
<keyword evidence="3" id="KW-1003">Cell membrane</keyword>
<dbReference type="VEuPathDB" id="TrichDB:TVAGG3_0684550"/>
<protein>
    <recommendedName>
        <fullName evidence="2">receptor protein-tyrosine kinase</fullName>
        <ecNumber evidence="2">2.7.10.1</ecNumber>
    </recommendedName>
</protein>
<gene>
    <name evidence="17" type="ORF">TVAG_425210</name>
</gene>
<proteinExistence type="predicted"/>
<dbReference type="KEGG" id="tva:4748721"/>
<keyword evidence="5" id="KW-0812">Transmembrane</keyword>
<keyword evidence="12" id="KW-0829">Tyrosine-protein kinase</keyword>
<keyword evidence="18" id="KW-1185">Reference proteome</keyword>
<keyword evidence="4" id="KW-0808">Transferase</keyword>
<dbReference type="InterPro" id="IPR055163">
    <property type="entry name" value="ALK/LTK-like_GRD"/>
</dbReference>
<evidence type="ECO:0000256" key="15">
    <source>
        <dbReference type="ARBA" id="ARBA00023180"/>
    </source>
</evidence>
<evidence type="ECO:0000256" key="1">
    <source>
        <dbReference type="ARBA" id="ARBA00004251"/>
    </source>
</evidence>
<evidence type="ECO:0000256" key="8">
    <source>
        <dbReference type="ARBA" id="ARBA00022777"/>
    </source>
</evidence>
<dbReference type="VEuPathDB" id="TrichDB:TVAG_425210"/>
<dbReference type="Proteomes" id="UP000001542">
    <property type="component" value="Unassembled WGS sequence"/>
</dbReference>
<organism evidence="17 18">
    <name type="scientific">Trichomonas vaginalis (strain ATCC PRA-98 / G3)</name>
    <dbReference type="NCBI Taxonomy" id="412133"/>
    <lineage>
        <taxon>Eukaryota</taxon>
        <taxon>Metamonada</taxon>
        <taxon>Parabasalia</taxon>
        <taxon>Trichomonadida</taxon>
        <taxon>Trichomonadidae</taxon>
        <taxon>Trichomonas</taxon>
    </lineage>
</organism>